<name>A0A834TDH1_9FABA</name>
<protein>
    <submittedName>
        <fullName evidence="1">Uncharacterized protein</fullName>
    </submittedName>
</protein>
<reference evidence="1" key="1">
    <citation type="submission" date="2020-09" db="EMBL/GenBank/DDBJ databases">
        <title>Genome-Enabled Discovery of Anthraquinone Biosynthesis in Senna tora.</title>
        <authorList>
            <person name="Kang S.-H."/>
            <person name="Pandey R.P."/>
            <person name="Lee C.-M."/>
            <person name="Sim J.-S."/>
            <person name="Jeong J.-T."/>
            <person name="Choi B.-S."/>
            <person name="Jung M."/>
            <person name="Ginzburg D."/>
            <person name="Zhao K."/>
            <person name="Won S.Y."/>
            <person name="Oh T.-J."/>
            <person name="Yu Y."/>
            <person name="Kim N.-H."/>
            <person name="Lee O.R."/>
            <person name="Lee T.-H."/>
            <person name="Bashyal P."/>
            <person name="Kim T.-S."/>
            <person name="Lee W.-H."/>
            <person name="Kawkins C."/>
            <person name="Kim C.-K."/>
            <person name="Kim J.S."/>
            <person name="Ahn B.O."/>
            <person name="Rhee S.Y."/>
            <person name="Sohng J.K."/>
        </authorList>
    </citation>
    <scope>NUCLEOTIDE SEQUENCE</scope>
    <source>
        <tissue evidence="1">Leaf</tissue>
    </source>
</reference>
<keyword evidence="2" id="KW-1185">Reference proteome</keyword>
<dbReference type="Proteomes" id="UP000634136">
    <property type="component" value="Unassembled WGS sequence"/>
</dbReference>
<dbReference type="EMBL" id="JAAIUW010000008">
    <property type="protein sequence ID" value="KAF7818957.1"/>
    <property type="molecule type" value="Genomic_DNA"/>
</dbReference>
<evidence type="ECO:0000313" key="2">
    <source>
        <dbReference type="Proteomes" id="UP000634136"/>
    </source>
</evidence>
<sequence length="52" mass="5789">MKGKEGKGVRSRMLNGEKRCVNVDLGMRDKNEEKGRKVPEAEEEGVVVGRCV</sequence>
<proteinExistence type="predicted"/>
<accession>A0A834TDH1</accession>
<gene>
    <name evidence="1" type="ORF">G2W53_024412</name>
</gene>
<evidence type="ECO:0000313" key="1">
    <source>
        <dbReference type="EMBL" id="KAF7818957.1"/>
    </source>
</evidence>
<comment type="caution">
    <text evidence="1">The sequence shown here is derived from an EMBL/GenBank/DDBJ whole genome shotgun (WGS) entry which is preliminary data.</text>
</comment>
<dbReference type="AlphaFoldDB" id="A0A834TDH1"/>
<organism evidence="1 2">
    <name type="scientific">Senna tora</name>
    <dbReference type="NCBI Taxonomy" id="362788"/>
    <lineage>
        <taxon>Eukaryota</taxon>
        <taxon>Viridiplantae</taxon>
        <taxon>Streptophyta</taxon>
        <taxon>Embryophyta</taxon>
        <taxon>Tracheophyta</taxon>
        <taxon>Spermatophyta</taxon>
        <taxon>Magnoliopsida</taxon>
        <taxon>eudicotyledons</taxon>
        <taxon>Gunneridae</taxon>
        <taxon>Pentapetalae</taxon>
        <taxon>rosids</taxon>
        <taxon>fabids</taxon>
        <taxon>Fabales</taxon>
        <taxon>Fabaceae</taxon>
        <taxon>Caesalpinioideae</taxon>
        <taxon>Cassia clade</taxon>
        <taxon>Senna</taxon>
    </lineage>
</organism>